<proteinExistence type="predicted"/>
<protein>
    <submittedName>
        <fullName evidence="2 3">ATPase</fullName>
    </submittedName>
</protein>
<dbReference type="Gene3D" id="3.30.565.10">
    <property type="entry name" value="Histidine kinase-like ATPase, C-terminal domain"/>
    <property type="match status" value="1"/>
</dbReference>
<reference evidence="2 5" key="2">
    <citation type="submission" date="2019-07" db="EMBL/GenBank/DDBJ databases">
        <title>Whole genome shotgun sequence of Myxococcus virescens NBRC 100334.</title>
        <authorList>
            <person name="Hosoyama A."/>
            <person name="Uohara A."/>
            <person name="Ohji S."/>
            <person name="Ichikawa N."/>
        </authorList>
    </citation>
    <scope>NUCLEOTIDE SEQUENCE [LARGE SCALE GENOMIC DNA]</scope>
    <source>
        <strain evidence="2 5">NBRC 100334</strain>
    </source>
</reference>
<dbReference type="SUPFAM" id="SSF55874">
    <property type="entry name" value="ATPase domain of HSP90 chaperone/DNA topoisomerase II/histidine kinase"/>
    <property type="match status" value="1"/>
</dbReference>
<reference evidence="3 4" key="1">
    <citation type="submission" date="2016-10" db="EMBL/GenBank/DDBJ databases">
        <authorList>
            <person name="Varghese N."/>
            <person name="Submissions S."/>
        </authorList>
    </citation>
    <scope>NUCLEOTIDE SEQUENCE [LARGE SCALE GENOMIC DNA]</scope>
    <source>
        <strain evidence="3 4">DSM 2260</strain>
    </source>
</reference>
<dbReference type="RefSeq" id="WP_090495946.1">
    <property type="nucleotide sequence ID" value="NZ_BJVY01000066.1"/>
</dbReference>
<dbReference type="Pfam" id="PF13589">
    <property type="entry name" value="HATPase_c_3"/>
    <property type="match status" value="1"/>
</dbReference>
<keyword evidence="4" id="KW-1185">Reference proteome</keyword>
<evidence type="ECO:0000313" key="2">
    <source>
        <dbReference type="EMBL" id="GEL75269.1"/>
    </source>
</evidence>
<accession>A0A511HS02</accession>
<feature type="region of interest" description="Disordered" evidence="1">
    <location>
        <begin position="396"/>
        <end position="440"/>
    </location>
</feature>
<organism evidence="2 5">
    <name type="scientific">Myxococcus virescens</name>
    <dbReference type="NCBI Taxonomy" id="83456"/>
    <lineage>
        <taxon>Bacteria</taxon>
        <taxon>Pseudomonadati</taxon>
        <taxon>Myxococcota</taxon>
        <taxon>Myxococcia</taxon>
        <taxon>Myxococcales</taxon>
        <taxon>Cystobacterineae</taxon>
        <taxon>Myxococcaceae</taxon>
        <taxon>Myxococcus</taxon>
    </lineage>
</organism>
<evidence type="ECO:0000256" key="1">
    <source>
        <dbReference type="SAM" id="MobiDB-lite"/>
    </source>
</evidence>
<dbReference type="EMBL" id="BJVY01000066">
    <property type="protein sequence ID" value="GEL75269.1"/>
    <property type="molecule type" value="Genomic_DNA"/>
</dbReference>
<dbReference type="InterPro" id="IPR036890">
    <property type="entry name" value="HATPase_C_sf"/>
</dbReference>
<sequence length="485" mass="54054">MKLSTDTAKAVPTKQFFVSMLTRDIKLEDAILDLIDNCLDGALRLGNGGKPNYAKYWVKITLAKDHFSIEDNCGGIPREVAKNYAFKMGREPDDNRDSDTETIGMYGVGMKRAIFKMGRNALVKTRHGNDTYEVPITARWLDATNWDPLPINEPTEAKEKLKEPGTTIYVSDLNEGVARHFANPAFVNEVTTAISQHFTMFLQWGFKIEINGQSVAPVHVEVLVSPREDGPAPYVFRKTTGDVTVSITVGLNTSRRSEGDDDDADADFSGQRASATAGWTVLCNDRAVIVGDKSRLTGWGDLPLVPLYHPQFAVITGIIEFRAKDAKKLPVTTTKRALDASSELWLESLVKMKEGMRVWISYTNDWKNHPRSDQQSYWQDAQPLPLSKAIEAVASRKTAKKSSTNDEAGEASEVVEFNPKKNNVLPKPEEKKPSSRKIVFSRPAEEVRAVSKMLFDDPDEKPGTVGDECFKIQLDLAKPSKKRRS</sequence>
<evidence type="ECO:0000313" key="4">
    <source>
        <dbReference type="Proteomes" id="UP000198717"/>
    </source>
</evidence>
<evidence type="ECO:0000313" key="3">
    <source>
        <dbReference type="EMBL" id="SDF34830.1"/>
    </source>
</evidence>
<dbReference type="AlphaFoldDB" id="A0A511HS02"/>
<dbReference type="Proteomes" id="UP000321224">
    <property type="component" value="Unassembled WGS sequence"/>
</dbReference>
<name>A0A511HS02_9BACT</name>
<gene>
    <name evidence="2" type="ORF">MVI01_70530</name>
    <name evidence="3" type="ORF">SAMN04488504_13314</name>
</gene>
<comment type="caution">
    <text evidence="2">The sequence shown here is derived from an EMBL/GenBank/DDBJ whole genome shotgun (WGS) entry which is preliminary data.</text>
</comment>
<dbReference type="EMBL" id="FNAJ01000033">
    <property type="protein sequence ID" value="SDF34830.1"/>
    <property type="molecule type" value="Genomic_DNA"/>
</dbReference>
<evidence type="ECO:0000313" key="5">
    <source>
        <dbReference type="Proteomes" id="UP000321224"/>
    </source>
</evidence>
<dbReference type="Proteomes" id="UP000198717">
    <property type="component" value="Unassembled WGS sequence"/>
</dbReference>